<dbReference type="RefSeq" id="WP_008129960.1">
    <property type="nucleotide sequence ID" value="NZ_AHCB03000012.1"/>
</dbReference>
<accession>A0ABT9FIX3</accession>
<evidence type="ECO:0000313" key="1">
    <source>
        <dbReference type="EMBL" id="MDP2566743.1"/>
    </source>
</evidence>
<dbReference type="Proteomes" id="UP001177212">
    <property type="component" value="Unassembled WGS sequence"/>
</dbReference>
<dbReference type="EMBL" id="JAUYVT010000025">
    <property type="protein sequence ID" value="MDP2566743.1"/>
    <property type="molecule type" value="Genomic_DNA"/>
</dbReference>
<keyword evidence="2" id="KW-1185">Reference proteome</keyword>
<protein>
    <submittedName>
        <fullName evidence="1">Uncharacterized protein</fullName>
    </submittedName>
</protein>
<sequence>MNRKEFINQINSLYSLAWSMTTSVSSLLDQVGIPAHRVFSEKSIEHFFFFLNNPPIDNEKVTLINGDVSIYIKELSLINTKLITSIDDVVTQSLLVESQEKSKSKRFLGLFKSDKWSDCANDRFNKVICPVYEANLCRN</sequence>
<comment type="caution">
    <text evidence="1">The sequence shown here is derived from an EMBL/GenBank/DDBJ whole genome shotgun (WGS) entry which is preliminary data.</text>
</comment>
<evidence type="ECO:0000313" key="2">
    <source>
        <dbReference type="Proteomes" id="UP001177212"/>
    </source>
</evidence>
<name>A0ABT9FIX3_9GAMM</name>
<gene>
    <name evidence="1" type="ORF">Q8W34_19030</name>
</gene>
<reference evidence="1" key="1">
    <citation type="submission" date="2023-07" db="EMBL/GenBank/DDBJ databases">
        <title>Genome content predicts the carbon catabolic preferences of heterotrophic bacteria.</title>
        <authorList>
            <person name="Gralka M."/>
        </authorList>
    </citation>
    <scope>NUCLEOTIDE SEQUENCE</scope>
    <source>
        <strain evidence="1">4G09</strain>
    </source>
</reference>
<organism evidence="1 2">
    <name type="scientific">Pseudoalteromonas marina</name>
    <dbReference type="NCBI Taxonomy" id="267375"/>
    <lineage>
        <taxon>Bacteria</taxon>
        <taxon>Pseudomonadati</taxon>
        <taxon>Pseudomonadota</taxon>
        <taxon>Gammaproteobacteria</taxon>
        <taxon>Alteromonadales</taxon>
        <taxon>Pseudoalteromonadaceae</taxon>
        <taxon>Pseudoalteromonas</taxon>
    </lineage>
</organism>
<proteinExistence type="predicted"/>